<proteinExistence type="predicted"/>
<reference evidence="1" key="1">
    <citation type="submission" date="2014-11" db="EMBL/GenBank/DDBJ databases">
        <authorList>
            <person name="Amaro Gonzalez C."/>
        </authorList>
    </citation>
    <scope>NUCLEOTIDE SEQUENCE</scope>
</reference>
<protein>
    <recommendedName>
        <fullName evidence="2">50S ribosomal protein L33</fullName>
    </recommendedName>
</protein>
<organism evidence="1">
    <name type="scientific">Anguilla anguilla</name>
    <name type="common">European freshwater eel</name>
    <name type="synonym">Muraena anguilla</name>
    <dbReference type="NCBI Taxonomy" id="7936"/>
    <lineage>
        <taxon>Eukaryota</taxon>
        <taxon>Metazoa</taxon>
        <taxon>Chordata</taxon>
        <taxon>Craniata</taxon>
        <taxon>Vertebrata</taxon>
        <taxon>Euteleostomi</taxon>
        <taxon>Actinopterygii</taxon>
        <taxon>Neopterygii</taxon>
        <taxon>Teleostei</taxon>
        <taxon>Anguilliformes</taxon>
        <taxon>Anguillidae</taxon>
        <taxon>Anguilla</taxon>
    </lineage>
</organism>
<evidence type="ECO:0008006" key="2">
    <source>
        <dbReference type="Google" id="ProtNLM"/>
    </source>
</evidence>
<evidence type="ECO:0000313" key="1">
    <source>
        <dbReference type="EMBL" id="JAH89618.1"/>
    </source>
</evidence>
<accession>A0A0E9WJF4</accession>
<sequence length="51" mass="6077">MSNIKKKVISCHVCRSLTFTFSQISREKSRGWHVIKKRRKETPLKKKQDTC</sequence>
<dbReference type="EMBL" id="GBXM01018959">
    <property type="protein sequence ID" value="JAH89618.1"/>
    <property type="molecule type" value="Transcribed_RNA"/>
</dbReference>
<name>A0A0E9WJF4_ANGAN</name>
<reference evidence="1" key="2">
    <citation type="journal article" date="2015" name="Fish Shellfish Immunol.">
        <title>Early steps in the European eel (Anguilla anguilla)-Vibrio vulnificus interaction in the gills: Role of the RtxA13 toxin.</title>
        <authorList>
            <person name="Callol A."/>
            <person name="Pajuelo D."/>
            <person name="Ebbesson L."/>
            <person name="Teles M."/>
            <person name="MacKenzie S."/>
            <person name="Amaro C."/>
        </authorList>
    </citation>
    <scope>NUCLEOTIDE SEQUENCE</scope>
</reference>
<dbReference type="AlphaFoldDB" id="A0A0E9WJF4"/>